<sequence length="213" mass="23612">MVGFLCQFQQVDVNLGPGCKELILNRRFLPFKPPDTLTILESTQNPVPACLAFSIYFGAVSAVCTLKYRSLELDKGIITHEFRRACHKPLGDESAATRATVLAIGSAILSGKLESEAYDVGVGQSIGGEYNIHKPNDGIAYIHILLDATGSTRISYLGAERTKVWEQLLKQFEKLVRETLRPGDVVYIWAFNRTTTHLCKFEAKDLDSKSKST</sequence>
<reference evidence="1" key="1">
    <citation type="submission" date="2024-03" db="EMBL/GenBank/DDBJ databases">
        <authorList>
            <consortium name="ELIXIR-Norway"/>
            <consortium name="Elixir Norway"/>
        </authorList>
    </citation>
    <scope>NUCLEOTIDE SEQUENCE</scope>
</reference>
<evidence type="ECO:0008006" key="3">
    <source>
        <dbReference type="Google" id="ProtNLM"/>
    </source>
</evidence>
<proteinExistence type="predicted"/>
<accession>A0ABP1AUK1</accession>
<gene>
    <name evidence="1" type="ORF">CSSPJE1EN2_LOCUS9269</name>
</gene>
<dbReference type="Proteomes" id="UP001497522">
    <property type="component" value="Chromosome 16"/>
</dbReference>
<protein>
    <recommendedName>
        <fullName evidence="3">VWFA domain-containing protein</fullName>
    </recommendedName>
</protein>
<organism evidence="1 2">
    <name type="scientific">Sphagnum jensenii</name>
    <dbReference type="NCBI Taxonomy" id="128206"/>
    <lineage>
        <taxon>Eukaryota</taxon>
        <taxon>Viridiplantae</taxon>
        <taxon>Streptophyta</taxon>
        <taxon>Embryophyta</taxon>
        <taxon>Bryophyta</taxon>
        <taxon>Sphagnophytina</taxon>
        <taxon>Sphagnopsida</taxon>
        <taxon>Sphagnales</taxon>
        <taxon>Sphagnaceae</taxon>
        <taxon>Sphagnum</taxon>
    </lineage>
</organism>
<evidence type="ECO:0000313" key="2">
    <source>
        <dbReference type="Proteomes" id="UP001497522"/>
    </source>
</evidence>
<evidence type="ECO:0000313" key="1">
    <source>
        <dbReference type="EMBL" id="CAK9866274.1"/>
    </source>
</evidence>
<name>A0ABP1AUK1_9BRYO</name>
<keyword evidence="2" id="KW-1185">Reference proteome</keyword>
<dbReference type="EMBL" id="OZ023717">
    <property type="protein sequence ID" value="CAK9866274.1"/>
    <property type="molecule type" value="Genomic_DNA"/>
</dbReference>